<keyword evidence="5 8" id="KW-1133">Transmembrane helix</keyword>
<feature type="transmembrane region" description="Helical" evidence="8">
    <location>
        <begin position="464"/>
        <end position="486"/>
    </location>
</feature>
<feature type="domain" description="Major facilitator superfamily (MFS) profile" evidence="9">
    <location>
        <begin position="26"/>
        <end position="491"/>
    </location>
</feature>
<protein>
    <submittedName>
        <fullName evidence="10">DHA2 family efflux MFS transporter permease subunit</fullName>
    </submittedName>
</protein>
<feature type="compositionally biased region" description="Low complexity" evidence="7">
    <location>
        <begin position="523"/>
        <end position="537"/>
    </location>
</feature>
<evidence type="ECO:0000256" key="6">
    <source>
        <dbReference type="ARBA" id="ARBA00023136"/>
    </source>
</evidence>
<dbReference type="RefSeq" id="WP_136641041.1">
    <property type="nucleotide sequence ID" value="NZ_QYRT01000006.1"/>
</dbReference>
<reference evidence="10 11" key="1">
    <citation type="journal article" date="2019" name="Microorganisms">
        <title>Systematic Affiliation and Genome Analysis of Subtercola vilae DB165(T) with Particular Emphasis on Cold Adaptation of an Isolate from a High-Altitude Cold Volcano Lake.</title>
        <authorList>
            <person name="Villalobos A.S."/>
            <person name="Wiese J."/>
            <person name="Imhoff J.F."/>
            <person name="Dorador C."/>
            <person name="Keller A."/>
            <person name="Hentschel U."/>
        </authorList>
    </citation>
    <scope>NUCLEOTIDE SEQUENCE [LARGE SCALE GENOMIC DNA]</scope>
    <source>
        <strain evidence="10 11">DB165</strain>
    </source>
</reference>
<feature type="transmembrane region" description="Helical" evidence="8">
    <location>
        <begin position="289"/>
        <end position="314"/>
    </location>
</feature>
<dbReference type="Gene3D" id="1.20.1720.10">
    <property type="entry name" value="Multidrug resistance protein D"/>
    <property type="match status" value="1"/>
</dbReference>
<organism evidence="10 11">
    <name type="scientific">Subtercola vilae</name>
    <dbReference type="NCBI Taxonomy" id="2056433"/>
    <lineage>
        <taxon>Bacteria</taxon>
        <taxon>Bacillati</taxon>
        <taxon>Actinomycetota</taxon>
        <taxon>Actinomycetes</taxon>
        <taxon>Micrococcales</taxon>
        <taxon>Microbacteriaceae</taxon>
        <taxon>Subtercola</taxon>
    </lineage>
</organism>
<evidence type="ECO:0000313" key="11">
    <source>
        <dbReference type="Proteomes" id="UP000306192"/>
    </source>
</evidence>
<keyword evidence="11" id="KW-1185">Reference proteome</keyword>
<dbReference type="SUPFAM" id="SSF103473">
    <property type="entry name" value="MFS general substrate transporter"/>
    <property type="match status" value="2"/>
</dbReference>
<dbReference type="PROSITE" id="PS50850">
    <property type="entry name" value="MFS"/>
    <property type="match status" value="1"/>
</dbReference>
<feature type="region of interest" description="Disordered" evidence="7">
    <location>
        <begin position="511"/>
        <end position="544"/>
    </location>
</feature>
<feature type="transmembrane region" description="Helical" evidence="8">
    <location>
        <begin position="217"/>
        <end position="235"/>
    </location>
</feature>
<dbReference type="PANTHER" id="PTHR42718:SF39">
    <property type="entry name" value="ACTINORHODIN TRANSPORTER-RELATED"/>
    <property type="match status" value="1"/>
</dbReference>
<feature type="transmembrane region" description="Helical" evidence="8">
    <location>
        <begin position="350"/>
        <end position="372"/>
    </location>
</feature>
<feature type="transmembrane region" description="Helical" evidence="8">
    <location>
        <begin position="384"/>
        <end position="409"/>
    </location>
</feature>
<evidence type="ECO:0000256" key="8">
    <source>
        <dbReference type="SAM" id="Phobius"/>
    </source>
</evidence>
<feature type="transmembrane region" description="Helical" evidence="8">
    <location>
        <begin position="150"/>
        <end position="176"/>
    </location>
</feature>
<dbReference type="Proteomes" id="UP000306192">
    <property type="component" value="Unassembled WGS sequence"/>
</dbReference>
<keyword evidence="2" id="KW-0813">Transport</keyword>
<dbReference type="Gene3D" id="1.20.1250.20">
    <property type="entry name" value="MFS general substrate transporter like domains"/>
    <property type="match status" value="1"/>
</dbReference>
<evidence type="ECO:0000313" key="10">
    <source>
        <dbReference type="EMBL" id="TIH39314.1"/>
    </source>
</evidence>
<dbReference type="InterPro" id="IPR020846">
    <property type="entry name" value="MFS_dom"/>
</dbReference>
<feature type="transmembrane region" description="Helical" evidence="8">
    <location>
        <begin position="182"/>
        <end position="205"/>
    </location>
</feature>
<feature type="transmembrane region" description="Helical" evidence="8">
    <location>
        <begin position="91"/>
        <end position="111"/>
    </location>
</feature>
<comment type="caution">
    <text evidence="10">The sequence shown here is derived from an EMBL/GenBank/DDBJ whole genome shotgun (WGS) entry which is preliminary data.</text>
</comment>
<feature type="transmembrane region" description="Helical" evidence="8">
    <location>
        <begin position="430"/>
        <end position="452"/>
    </location>
</feature>
<dbReference type="CDD" id="cd17321">
    <property type="entry name" value="MFS_MMR_MDR_like"/>
    <property type="match status" value="1"/>
</dbReference>
<dbReference type="NCBIfam" id="TIGR00711">
    <property type="entry name" value="efflux_EmrB"/>
    <property type="match status" value="1"/>
</dbReference>
<dbReference type="OrthoDB" id="7375466at2"/>
<dbReference type="Pfam" id="PF07690">
    <property type="entry name" value="MFS_1"/>
    <property type="match status" value="1"/>
</dbReference>
<evidence type="ECO:0000256" key="4">
    <source>
        <dbReference type="ARBA" id="ARBA00022692"/>
    </source>
</evidence>
<dbReference type="PANTHER" id="PTHR42718">
    <property type="entry name" value="MAJOR FACILITATOR SUPERFAMILY MULTIDRUG TRANSPORTER MFSC"/>
    <property type="match status" value="1"/>
</dbReference>
<dbReference type="GO" id="GO:0005886">
    <property type="term" value="C:plasma membrane"/>
    <property type="evidence" value="ECO:0007669"/>
    <property type="project" value="UniProtKB-SubCell"/>
</dbReference>
<dbReference type="PRINTS" id="PR01036">
    <property type="entry name" value="TCRTETB"/>
</dbReference>
<keyword evidence="4 8" id="KW-0812">Transmembrane</keyword>
<accession>A0A4V4RFW2</accession>
<evidence type="ECO:0000256" key="1">
    <source>
        <dbReference type="ARBA" id="ARBA00004651"/>
    </source>
</evidence>
<comment type="subcellular location">
    <subcellularLocation>
        <location evidence="1">Cell membrane</location>
        <topology evidence="1">Multi-pass membrane protein</topology>
    </subcellularLocation>
</comment>
<dbReference type="GO" id="GO:0022857">
    <property type="term" value="F:transmembrane transporter activity"/>
    <property type="evidence" value="ECO:0007669"/>
    <property type="project" value="InterPro"/>
</dbReference>
<feature type="transmembrane region" description="Helical" evidence="8">
    <location>
        <begin position="117"/>
        <end position="138"/>
    </location>
</feature>
<feature type="transmembrane region" description="Helical" evidence="8">
    <location>
        <begin position="247"/>
        <end position="269"/>
    </location>
</feature>
<keyword evidence="3" id="KW-1003">Cell membrane</keyword>
<feature type="transmembrane region" description="Helical" evidence="8">
    <location>
        <begin position="60"/>
        <end position="79"/>
    </location>
</feature>
<name>A0A4V4RFW2_9MICO</name>
<evidence type="ECO:0000256" key="7">
    <source>
        <dbReference type="SAM" id="MobiDB-lite"/>
    </source>
</evidence>
<evidence type="ECO:0000256" key="5">
    <source>
        <dbReference type="ARBA" id="ARBA00022989"/>
    </source>
</evidence>
<proteinExistence type="predicted"/>
<evidence type="ECO:0000259" key="9">
    <source>
        <dbReference type="PROSITE" id="PS50850"/>
    </source>
</evidence>
<dbReference type="InterPro" id="IPR011701">
    <property type="entry name" value="MFS"/>
</dbReference>
<sequence>MSEKSAAWASPAASSPPVVPKHAWQALVVLLLGMCIALLDTTIVNVALPSIRSNLNASESTLSWIISGYALAFGLALIPAGRIGDRLGHKWVFFTGIALFTVASFACGFAQNDSQLVIARVVQGLAGGIFVPAVTAFIQLLFPGASRGKAFAIMGAVIGVSSALGPIIGGLLIQAFGDENGWRLVFFVNLPIGVVTLIAAAMLLPKRESKDAQPSSGVDWLGLVLVSAGFVALLVPLIQGQDAGWPLWTYLTIAGGIVLLALFGLWEVLYTRRGKVPLVPPSLFTHPAFTGGVVLALVYFAAFTSIFFTISILWQTGLGHTALESGAVAIPFAVGSIISSSQSNRISAKLGRNVLVIGTALVAIGLVWLWLVLLLTPAADLTNWLVLVPLFLAGVGNGFFIAPNAQFIVATVERKDAGAGSAVISAVQRIGSAVGIAIIGSVLFGSLTIAGRTPAAVATGFTNAAASAMLVSAAFAVLAFLLVFALPKRVNSWGSGAPAAGGHAAAGAPAATGAGVPAGGEHAGSASHAAHSAHVAEPPTPTHS</sequence>
<keyword evidence="6 8" id="KW-0472">Membrane</keyword>
<evidence type="ECO:0000256" key="3">
    <source>
        <dbReference type="ARBA" id="ARBA00022475"/>
    </source>
</evidence>
<dbReference type="InterPro" id="IPR004638">
    <property type="entry name" value="EmrB-like"/>
</dbReference>
<feature type="transmembrane region" description="Helical" evidence="8">
    <location>
        <begin position="26"/>
        <end position="48"/>
    </location>
</feature>
<dbReference type="EMBL" id="QYRT01000006">
    <property type="protein sequence ID" value="TIH39314.1"/>
    <property type="molecule type" value="Genomic_DNA"/>
</dbReference>
<dbReference type="InterPro" id="IPR036259">
    <property type="entry name" value="MFS_trans_sf"/>
</dbReference>
<dbReference type="AlphaFoldDB" id="A0A4V4RFW2"/>
<evidence type="ECO:0000256" key="2">
    <source>
        <dbReference type="ARBA" id="ARBA00022448"/>
    </source>
</evidence>
<gene>
    <name evidence="10" type="ORF">D4765_04340</name>
</gene>